<keyword evidence="2" id="KW-1185">Reference proteome</keyword>
<dbReference type="Proteomes" id="UP001057402">
    <property type="component" value="Chromosome 4"/>
</dbReference>
<comment type="caution">
    <text evidence="1">The sequence shown here is derived from an EMBL/GenBank/DDBJ whole genome shotgun (WGS) entry which is preliminary data.</text>
</comment>
<accession>A0ACB9RF42</accession>
<reference evidence="2" key="1">
    <citation type="journal article" date="2023" name="Front. Plant Sci.">
        <title>Chromosomal-level genome assembly of Melastoma candidum provides insights into trichome evolution.</title>
        <authorList>
            <person name="Zhong Y."/>
            <person name="Wu W."/>
            <person name="Sun C."/>
            <person name="Zou P."/>
            <person name="Liu Y."/>
            <person name="Dai S."/>
            <person name="Zhou R."/>
        </authorList>
    </citation>
    <scope>NUCLEOTIDE SEQUENCE [LARGE SCALE GENOMIC DNA]</scope>
</reference>
<dbReference type="EMBL" id="CM042883">
    <property type="protein sequence ID" value="KAI4374572.1"/>
    <property type="molecule type" value="Genomic_DNA"/>
</dbReference>
<organism evidence="1 2">
    <name type="scientific">Melastoma candidum</name>
    <dbReference type="NCBI Taxonomy" id="119954"/>
    <lineage>
        <taxon>Eukaryota</taxon>
        <taxon>Viridiplantae</taxon>
        <taxon>Streptophyta</taxon>
        <taxon>Embryophyta</taxon>
        <taxon>Tracheophyta</taxon>
        <taxon>Spermatophyta</taxon>
        <taxon>Magnoliopsida</taxon>
        <taxon>eudicotyledons</taxon>
        <taxon>Gunneridae</taxon>
        <taxon>Pentapetalae</taxon>
        <taxon>rosids</taxon>
        <taxon>malvids</taxon>
        <taxon>Myrtales</taxon>
        <taxon>Melastomataceae</taxon>
        <taxon>Melastomatoideae</taxon>
        <taxon>Melastomateae</taxon>
        <taxon>Melastoma</taxon>
    </lineage>
</organism>
<sequence length="107" mass="12248">MFLSWRPMVSNPYLKTAETHRETYTEKLSASMLYYRADSEEEILTGSNLQKKASWENRRHGDMKDHRTVDSRGSSTGDEVREAEQEGPNNNEATHPNLHEPIGVELG</sequence>
<evidence type="ECO:0000313" key="2">
    <source>
        <dbReference type="Proteomes" id="UP001057402"/>
    </source>
</evidence>
<name>A0ACB9RF42_9MYRT</name>
<evidence type="ECO:0000313" key="1">
    <source>
        <dbReference type="EMBL" id="KAI4374572.1"/>
    </source>
</evidence>
<gene>
    <name evidence="1" type="ORF">MLD38_012552</name>
</gene>
<proteinExistence type="predicted"/>
<protein>
    <submittedName>
        <fullName evidence="1">Uncharacterized protein</fullName>
    </submittedName>
</protein>